<sequence length="70" mass="7830">MPRSNLSPQHRAITNERALERRVAALERRTFAVPVLGEDPPADSVCNLWIVGSQLRYRDASGTVRRVATT</sequence>
<keyword evidence="2" id="KW-1185">Reference proteome</keyword>
<dbReference type="AlphaFoldDB" id="A0A841EFU4"/>
<dbReference type="EMBL" id="JACHLY010000001">
    <property type="protein sequence ID" value="MBB6000209.1"/>
    <property type="molecule type" value="Genomic_DNA"/>
</dbReference>
<dbReference type="Proteomes" id="UP000578077">
    <property type="component" value="Unassembled WGS sequence"/>
</dbReference>
<organism evidence="1 2">
    <name type="scientific">Streptomonospora salina</name>
    <dbReference type="NCBI Taxonomy" id="104205"/>
    <lineage>
        <taxon>Bacteria</taxon>
        <taxon>Bacillati</taxon>
        <taxon>Actinomycetota</taxon>
        <taxon>Actinomycetes</taxon>
        <taxon>Streptosporangiales</taxon>
        <taxon>Nocardiopsidaceae</taxon>
        <taxon>Streptomonospora</taxon>
    </lineage>
</organism>
<name>A0A841EFU4_9ACTN</name>
<gene>
    <name evidence="1" type="ORF">HNR25_003960</name>
</gene>
<evidence type="ECO:0000313" key="1">
    <source>
        <dbReference type="EMBL" id="MBB6000209.1"/>
    </source>
</evidence>
<accession>A0A841EFU4</accession>
<comment type="caution">
    <text evidence="1">The sequence shown here is derived from an EMBL/GenBank/DDBJ whole genome shotgun (WGS) entry which is preliminary data.</text>
</comment>
<evidence type="ECO:0000313" key="2">
    <source>
        <dbReference type="Proteomes" id="UP000578077"/>
    </source>
</evidence>
<protein>
    <submittedName>
        <fullName evidence="1">Uncharacterized protein</fullName>
    </submittedName>
</protein>
<proteinExistence type="predicted"/>
<reference evidence="1 2" key="1">
    <citation type="submission" date="2020-08" db="EMBL/GenBank/DDBJ databases">
        <title>Sequencing the genomes of 1000 actinobacteria strains.</title>
        <authorList>
            <person name="Klenk H.-P."/>
        </authorList>
    </citation>
    <scope>NUCLEOTIDE SEQUENCE [LARGE SCALE GENOMIC DNA]</scope>
    <source>
        <strain evidence="1 2">DSM 44593</strain>
    </source>
</reference>
<dbReference type="RefSeq" id="WP_184637488.1">
    <property type="nucleotide sequence ID" value="NZ_BAABKT010000029.1"/>
</dbReference>